<comment type="similarity">
    <text evidence="2 10">Belongs to the DHHC palmitoyltransferase family.</text>
</comment>
<evidence type="ECO:0000256" key="4">
    <source>
        <dbReference type="ARBA" id="ARBA00022692"/>
    </source>
</evidence>
<dbReference type="GO" id="GO:0005794">
    <property type="term" value="C:Golgi apparatus"/>
    <property type="evidence" value="ECO:0007669"/>
    <property type="project" value="TreeGrafter"/>
</dbReference>
<comment type="catalytic activity">
    <reaction evidence="10">
        <text>L-cysteinyl-[protein] + hexadecanoyl-CoA = S-hexadecanoyl-L-cysteinyl-[protein] + CoA</text>
        <dbReference type="Rhea" id="RHEA:36683"/>
        <dbReference type="Rhea" id="RHEA-COMP:10131"/>
        <dbReference type="Rhea" id="RHEA-COMP:11032"/>
        <dbReference type="ChEBI" id="CHEBI:29950"/>
        <dbReference type="ChEBI" id="CHEBI:57287"/>
        <dbReference type="ChEBI" id="CHEBI:57379"/>
        <dbReference type="ChEBI" id="CHEBI:74151"/>
        <dbReference type="EC" id="2.3.1.225"/>
    </reaction>
</comment>
<feature type="transmembrane region" description="Helical" evidence="10">
    <location>
        <begin position="242"/>
        <end position="267"/>
    </location>
</feature>
<dbReference type="EC" id="2.3.1.225" evidence="10"/>
<keyword evidence="4 10" id="KW-0812">Transmembrane</keyword>
<keyword evidence="6 10" id="KW-0472">Membrane</keyword>
<dbReference type="PROSITE" id="PS50216">
    <property type="entry name" value="DHHC"/>
    <property type="match status" value="1"/>
</dbReference>
<dbReference type="PANTHER" id="PTHR22883:SF301">
    <property type="entry name" value="PALMITOYLTRANSFERASE ZDHHC12"/>
    <property type="match status" value="1"/>
</dbReference>
<dbReference type="GO" id="GO:0006612">
    <property type="term" value="P:protein targeting to membrane"/>
    <property type="evidence" value="ECO:0007669"/>
    <property type="project" value="TreeGrafter"/>
</dbReference>
<keyword evidence="7" id="KW-0564">Palmitate</keyword>
<evidence type="ECO:0000256" key="7">
    <source>
        <dbReference type="ARBA" id="ARBA00023139"/>
    </source>
</evidence>
<evidence type="ECO:0000256" key="6">
    <source>
        <dbReference type="ARBA" id="ARBA00023136"/>
    </source>
</evidence>
<comment type="domain">
    <text evidence="10">The DHHC domain is required for palmitoyltransferase activity.</text>
</comment>
<keyword evidence="13" id="KW-1185">Reference proteome</keyword>
<accession>A0A328DR75</accession>
<dbReference type="Pfam" id="PF01529">
    <property type="entry name" value="DHHC"/>
    <property type="match status" value="1"/>
</dbReference>
<feature type="transmembrane region" description="Helical" evidence="10">
    <location>
        <begin position="68"/>
        <end position="87"/>
    </location>
</feature>
<comment type="subcellular location">
    <subcellularLocation>
        <location evidence="1">Endomembrane system</location>
        <topology evidence="1">Multi-pass membrane protein</topology>
    </subcellularLocation>
</comment>
<evidence type="ECO:0000256" key="9">
    <source>
        <dbReference type="ARBA" id="ARBA00023315"/>
    </source>
</evidence>
<dbReference type="EMBL" id="NQVE01000122">
    <property type="protein sequence ID" value="RAL46483.1"/>
    <property type="molecule type" value="Genomic_DNA"/>
</dbReference>
<sequence>MGSHCVNLCRDTRDRFSDRCSRFAPCFSDPARRSTFCLRVMLVMLHLVNAGFVLVFDRGLIEKARKEPWYIALYLLLFISTLVQYFITSYSSPGYVLDAMRAVDEAAALYNSTSGASKQPASSKNVSVVITIDRKQLEQSLLDGNATPWTKLVMDLYPPGSSVRNWTCSYCHCLQPPRAKHCHDCDKCVLEYDHHCVWLGTCIGKGNHFRFWWYIFEETCLCIWTGILYIQFLKSSISKAWWVYGLVILLLASLSIFFVFLLLLLLFHSYLVLTNQSTYELVRRRRIPYLRGIPERVFPFSRGVCRNLYNFCCDRSSSMYKMQPLPTAMEIEEKSKPYKCADVMSCRCCC</sequence>
<dbReference type="InterPro" id="IPR001594">
    <property type="entry name" value="Palmitoyltrfase_DHHC"/>
</dbReference>
<reference evidence="12 13" key="1">
    <citation type="submission" date="2018-06" db="EMBL/GenBank/DDBJ databases">
        <title>The Genome of Cuscuta australis (Dodder) Provides Insight into the Evolution of Plant Parasitism.</title>
        <authorList>
            <person name="Liu H."/>
        </authorList>
    </citation>
    <scope>NUCLEOTIDE SEQUENCE [LARGE SCALE GENOMIC DNA]</scope>
    <source>
        <strain evidence="13">cv. Yunnan</strain>
        <tissue evidence="12">Vines</tissue>
    </source>
</reference>
<comment type="caution">
    <text evidence="12">The sequence shown here is derived from an EMBL/GenBank/DDBJ whole genome shotgun (WGS) entry which is preliminary data.</text>
</comment>
<keyword evidence="3 10" id="KW-0808">Transferase</keyword>
<organism evidence="12 13">
    <name type="scientific">Cuscuta australis</name>
    <dbReference type="NCBI Taxonomy" id="267555"/>
    <lineage>
        <taxon>Eukaryota</taxon>
        <taxon>Viridiplantae</taxon>
        <taxon>Streptophyta</taxon>
        <taxon>Embryophyta</taxon>
        <taxon>Tracheophyta</taxon>
        <taxon>Spermatophyta</taxon>
        <taxon>Magnoliopsida</taxon>
        <taxon>eudicotyledons</taxon>
        <taxon>Gunneridae</taxon>
        <taxon>Pentapetalae</taxon>
        <taxon>asterids</taxon>
        <taxon>lamiids</taxon>
        <taxon>Solanales</taxon>
        <taxon>Convolvulaceae</taxon>
        <taxon>Cuscuteae</taxon>
        <taxon>Cuscuta</taxon>
        <taxon>Cuscuta subgen. Grammica</taxon>
        <taxon>Cuscuta sect. Cleistogrammica</taxon>
    </lineage>
</organism>
<proteinExistence type="inferred from homology"/>
<gene>
    <name evidence="12" type="ORF">DM860_004762</name>
</gene>
<evidence type="ECO:0000313" key="12">
    <source>
        <dbReference type="EMBL" id="RAL46483.1"/>
    </source>
</evidence>
<evidence type="ECO:0000256" key="10">
    <source>
        <dbReference type="RuleBase" id="RU079119"/>
    </source>
</evidence>
<evidence type="ECO:0000256" key="3">
    <source>
        <dbReference type="ARBA" id="ARBA00022679"/>
    </source>
</evidence>
<evidence type="ECO:0000256" key="8">
    <source>
        <dbReference type="ARBA" id="ARBA00023288"/>
    </source>
</evidence>
<dbReference type="PANTHER" id="PTHR22883">
    <property type="entry name" value="ZINC FINGER DHHC DOMAIN CONTAINING PROTEIN"/>
    <property type="match status" value="1"/>
</dbReference>
<evidence type="ECO:0000256" key="5">
    <source>
        <dbReference type="ARBA" id="ARBA00022989"/>
    </source>
</evidence>
<keyword evidence="5 10" id="KW-1133">Transmembrane helix</keyword>
<name>A0A328DR75_9ASTE</name>
<dbReference type="Proteomes" id="UP000249390">
    <property type="component" value="Unassembled WGS sequence"/>
</dbReference>
<dbReference type="GO" id="GO:0019706">
    <property type="term" value="F:protein-cysteine S-palmitoyltransferase activity"/>
    <property type="evidence" value="ECO:0007669"/>
    <property type="project" value="UniProtKB-EC"/>
</dbReference>
<evidence type="ECO:0000256" key="1">
    <source>
        <dbReference type="ARBA" id="ARBA00004127"/>
    </source>
</evidence>
<protein>
    <recommendedName>
        <fullName evidence="10">S-acyltransferase</fullName>
        <ecNumber evidence="10">2.3.1.225</ecNumber>
    </recommendedName>
    <alternativeName>
        <fullName evidence="10">Palmitoyltransferase</fullName>
    </alternativeName>
</protein>
<feature type="transmembrane region" description="Helical" evidence="10">
    <location>
        <begin position="38"/>
        <end position="56"/>
    </location>
</feature>
<dbReference type="AlphaFoldDB" id="A0A328DR75"/>
<evidence type="ECO:0000256" key="2">
    <source>
        <dbReference type="ARBA" id="ARBA00008574"/>
    </source>
</evidence>
<dbReference type="GO" id="GO:0005783">
    <property type="term" value="C:endoplasmic reticulum"/>
    <property type="evidence" value="ECO:0007669"/>
    <property type="project" value="TreeGrafter"/>
</dbReference>
<feature type="transmembrane region" description="Helical" evidence="10">
    <location>
        <begin position="211"/>
        <end position="230"/>
    </location>
</feature>
<evidence type="ECO:0000259" key="11">
    <source>
        <dbReference type="Pfam" id="PF01529"/>
    </source>
</evidence>
<dbReference type="InterPro" id="IPR039859">
    <property type="entry name" value="PFA4/ZDH16/20/ERF2-like"/>
</dbReference>
<keyword evidence="9 10" id="KW-0012">Acyltransferase</keyword>
<evidence type="ECO:0000313" key="13">
    <source>
        <dbReference type="Proteomes" id="UP000249390"/>
    </source>
</evidence>
<feature type="domain" description="Palmitoyltransferase DHHC" evidence="11">
    <location>
        <begin position="167"/>
        <end position="283"/>
    </location>
</feature>
<keyword evidence="8" id="KW-0449">Lipoprotein</keyword>